<gene>
    <name evidence="4" type="ORF">NRE15_13810</name>
</gene>
<reference evidence="4 5" key="1">
    <citation type="submission" date="2022-08" db="EMBL/GenBank/DDBJ databases">
        <title>Aerococcaceae sp. nov isolated from spoiled eye mask.</title>
        <authorList>
            <person name="Zhou G."/>
            <person name="Xie X.-B."/>
            <person name="Shi Q.-S."/>
            <person name="Wang Y.-S."/>
            <person name="Wen X."/>
            <person name="Peng H."/>
            <person name="Yang X.-J."/>
            <person name="Tao H.-B."/>
            <person name="Huang X.-M."/>
        </authorList>
    </citation>
    <scope>NUCLEOTIDE SEQUENCE [LARGE SCALE GENOMIC DNA]</scope>
    <source>
        <strain evidence="5">DM20194951</strain>
    </source>
</reference>
<evidence type="ECO:0000259" key="2">
    <source>
        <dbReference type="Pfam" id="PF01336"/>
    </source>
</evidence>
<dbReference type="RefSeq" id="WP_313793444.1">
    <property type="nucleotide sequence ID" value="NZ_CP102453.1"/>
</dbReference>
<dbReference type="EMBL" id="CP102453">
    <property type="protein sequence ID" value="UUX33941.1"/>
    <property type="molecule type" value="Genomic_DNA"/>
</dbReference>
<evidence type="ECO:0000259" key="3">
    <source>
        <dbReference type="Pfam" id="PF01966"/>
    </source>
</evidence>
<name>A0ABY5P5B9_9LACT</name>
<evidence type="ECO:0000256" key="1">
    <source>
        <dbReference type="ARBA" id="ARBA00022801"/>
    </source>
</evidence>
<dbReference type="InterPro" id="IPR006674">
    <property type="entry name" value="HD_domain"/>
</dbReference>
<dbReference type="SUPFAM" id="SSF109604">
    <property type="entry name" value="HD-domain/PDEase-like"/>
    <property type="match status" value="1"/>
</dbReference>
<proteinExistence type="predicted"/>
<dbReference type="InterPro" id="IPR004365">
    <property type="entry name" value="NA-bd_OB_tRNA"/>
</dbReference>
<dbReference type="Pfam" id="PF01336">
    <property type="entry name" value="tRNA_anti-codon"/>
    <property type="match status" value="1"/>
</dbReference>
<protein>
    <submittedName>
        <fullName evidence="4">HD domain-containing protein</fullName>
    </submittedName>
</protein>
<keyword evidence="1" id="KW-0378">Hydrolase</keyword>
<dbReference type="InterPro" id="IPR003607">
    <property type="entry name" value="HD/PDEase_dom"/>
</dbReference>
<sequence length="314" mass="35475">MKRIYDIENGEEFSLFVLIKTADVKTARNGNPFIAFTFQDRSGSIDGMYWSATEKEIATFQTGKVVFLRGERDTYQGQPQVKIKAIRLAEAGEPDDPTMYVERIEVKREVLQEEINEALFEIREPNIARVVRKILHQVDNEFYTYPAAKRNHHALAGGLSYHTVTMLKIARQLMTIYPDLNASLLIGGIILHDVGKTVELSGPLSTEYTFKGQLLGHIVIVDEMIDRACTEIGINTDHEAIVLLKHVVLSHHGKLEFGSPVTPRILEAEVIHMIDNLDASINMILSATSKTKAGEFSEAIYPLDRRKMYKPTFK</sequence>
<dbReference type="Pfam" id="PF01966">
    <property type="entry name" value="HD"/>
    <property type="match status" value="1"/>
</dbReference>
<dbReference type="PANTHER" id="PTHR37294:SF1">
    <property type="entry name" value="3'-5' EXORIBONUCLEASE YHAM"/>
    <property type="match status" value="1"/>
</dbReference>
<feature type="domain" description="OB" evidence="2">
    <location>
        <begin position="24"/>
        <end position="88"/>
    </location>
</feature>
<keyword evidence="5" id="KW-1185">Reference proteome</keyword>
<dbReference type="CDD" id="cd04492">
    <property type="entry name" value="YhaM_OBF_like"/>
    <property type="match status" value="1"/>
</dbReference>
<dbReference type="Proteomes" id="UP001315967">
    <property type="component" value="Chromosome"/>
</dbReference>
<accession>A0ABY5P5B9</accession>
<feature type="domain" description="HD" evidence="3">
    <location>
        <begin position="161"/>
        <end position="279"/>
    </location>
</feature>
<dbReference type="InterPro" id="IPR050798">
    <property type="entry name" value="YhaM_exoribonuc/phosphodiest"/>
</dbReference>
<dbReference type="PANTHER" id="PTHR37294">
    <property type="entry name" value="3'-5' EXORIBONUCLEASE YHAM"/>
    <property type="match status" value="1"/>
</dbReference>
<evidence type="ECO:0000313" key="5">
    <source>
        <dbReference type="Proteomes" id="UP001315967"/>
    </source>
</evidence>
<organism evidence="4 5">
    <name type="scientific">Fundicoccus culcitae</name>
    <dbReference type="NCBI Taxonomy" id="2969821"/>
    <lineage>
        <taxon>Bacteria</taxon>
        <taxon>Bacillati</taxon>
        <taxon>Bacillota</taxon>
        <taxon>Bacilli</taxon>
        <taxon>Lactobacillales</taxon>
        <taxon>Aerococcaceae</taxon>
        <taxon>Fundicoccus</taxon>
    </lineage>
</organism>
<dbReference type="CDD" id="cd00077">
    <property type="entry name" value="HDc"/>
    <property type="match status" value="1"/>
</dbReference>
<evidence type="ECO:0000313" key="4">
    <source>
        <dbReference type="EMBL" id="UUX33941.1"/>
    </source>
</evidence>
<dbReference type="Gene3D" id="1.10.3210.10">
    <property type="entry name" value="Hypothetical protein af1432"/>
    <property type="match status" value="1"/>
</dbReference>